<organism evidence="2 3">
    <name type="scientific">Costertonia aggregata</name>
    <dbReference type="NCBI Taxonomy" id="343403"/>
    <lineage>
        <taxon>Bacteria</taxon>
        <taxon>Pseudomonadati</taxon>
        <taxon>Bacteroidota</taxon>
        <taxon>Flavobacteriia</taxon>
        <taxon>Flavobacteriales</taxon>
        <taxon>Flavobacteriaceae</taxon>
        <taxon>Costertonia</taxon>
    </lineage>
</organism>
<dbReference type="InterPro" id="IPR010634">
    <property type="entry name" value="DUF1223"/>
</dbReference>
<keyword evidence="3" id="KW-1185">Reference proteome</keyword>
<dbReference type="Pfam" id="PF06764">
    <property type="entry name" value="DUF1223"/>
    <property type="match status" value="1"/>
</dbReference>
<reference evidence="2 3" key="1">
    <citation type="journal article" date="2006" name="Int. J. Syst. Evol. Microbiol.">
        <title>Costertonia aggregata gen. nov., sp. nov., a mesophilic marine bacterium of the family Flavobacteriaceae, isolated from a mature biofilm.</title>
        <authorList>
            <person name="Kwon K.K."/>
            <person name="Lee Y.K."/>
            <person name="Lee H.K."/>
        </authorList>
    </citation>
    <scope>NUCLEOTIDE SEQUENCE [LARGE SCALE GENOMIC DNA]</scope>
    <source>
        <strain evidence="2 3">KCCM 42265</strain>
    </source>
</reference>
<dbReference type="PANTHER" id="PTHR36057:SF1">
    <property type="entry name" value="LIPOPROTEIN LIPID ATTACHMENT SITE-LIKE PROTEIN, PUTATIVE (DUF1223)-RELATED"/>
    <property type="match status" value="1"/>
</dbReference>
<dbReference type="RefSeq" id="WP_179242940.1">
    <property type="nucleotide sequence ID" value="NZ_CP058595.1"/>
</dbReference>
<accession>A0A7H9AT56</accession>
<dbReference type="Gene3D" id="3.40.30.10">
    <property type="entry name" value="Glutaredoxin"/>
    <property type="match status" value="1"/>
</dbReference>
<evidence type="ECO:0000256" key="1">
    <source>
        <dbReference type="SAM" id="SignalP"/>
    </source>
</evidence>
<evidence type="ECO:0000313" key="2">
    <source>
        <dbReference type="EMBL" id="QLG46661.1"/>
    </source>
</evidence>
<dbReference type="KEGG" id="cagg:HYG79_15320"/>
<sequence length="261" mass="29345">MLKKIMLAALVFSGLAISGFTKNKISKLGIPETKATGENIYEPIVVLELFTSQGCSSCPSADLLLNKVKNEFDENVFALSYHVDYWNHIGWKDPFSKAEYGKKQSSYNSKIGYRGNYTPEVVVNGKAHFVGSNTSKMYAKINDYSKQKTENTINISNVVNDEKTIGFDYKLYGNLKNKKVRAVLVLDQRTTQVKRGENRDRTLTNSNIVVSEKYISTKDTEGFAYLGVPEIVKPKEKVHLMLFLENDDLEITGAAKKTVSR</sequence>
<dbReference type="EMBL" id="CP058595">
    <property type="protein sequence ID" value="QLG46661.1"/>
    <property type="molecule type" value="Genomic_DNA"/>
</dbReference>
<gene>
    <name evidence="2" type="ORF">HYG79_15320</name>
</gene>
<dbReference type="InterPro" id="IPR036249">
    <property type="entry name" value="Thioredoxin-like_sf"/>
</dbReference>
<feature type="chain" id="PRO_5028926997" evidence="1">
    <location>
        <begin position="19"/>
        <end position="261"/>
    </location>
</feature>
<evidence type="ECO:0000313" key="3">
    <source>
        <dbReference type="Proteomes" id="UP000509302"/>
    </source>
</evidence>
<name>A0A7H9AT56_9FLAO</name>
<dbReference type="Proteomes" id="UP000509302">
    <property type="component" value="Chromosome"/>
</dbReference>
<protein>
    <submittedName>
        <fullName evidence="2">DUF1223 domain-containing protein</fullName>
    </submittedName>
</protein>
<feature type="signal peptide" evidence="1">
    <location>
        <begin position="1"/>
        <end position="18"/>
    </location>
</feature>
<keyword evidence="1" id="KW-0732">Signal</keyword>
<proteinExistence type="predicted"/>
<dbReference type="SUPFAM" id="SSF52833">
    <property type="entry name" value="Thioredoxin-like"/>
    <property type="match status" value="1"/>
</dbReference>
<dbReference type="AlphaFoldDB" id="A0A7H9AT56"/>
<dbReference type="PANTHER" id="PTHR36057">
    <property type="match status" value="1"/>
</dbReference>